<proteinExistence type="predicted"/>
<comment type="caution">
    <text evidence="1">The sequence shown here is derived from an EMBL/GenBank/DDBJ whole genome shotgun (WGS) entry which is preliminary data.</text>
</comment>
<gene>
    <name evidence="1" type="ORF">LTS18_000458</name>
</gene>
<evidence type="ECO:0000313" key="1">
    <source>
        <dbReference type="EMBL" id="KAK3044751.1"/>
    </source>
</evidence>
<feature type="non-terminal residue" evidence="1">
    <location>
        <position position="190"/>
    </location>
</feature>
<reference evidence="1" key="1">
    <citation type="submission" date="2024-09" db="EMBL/GenBank/DDBJ databases">
        <title>Black Yeasts Isolated from many extreme environments.</title>
        <authorList>
            <person name="Coleine C."/>
            <person name="Stajich J.E."/>
            <person name="Selbmann L."/>
        </authorList>
    </citation>
    <scope>NUCLEOTIDE SEQUENCE</scope>
    <source>
        <strain evidence="1">CCFEE 5737</strain>
    </source>
</reference>
<keyword evidence="2" id="KW-1185">Reference proteome</keyword>
<organism evidence="1 2">
    <name type="scientific">Coniosporium uncinatum</name>
    <dbReference type="NCBI Taxonomy" id="93489"/>
    <lineage>
        <taxon>Eukaryota</taxon>
        <taxon>Fungi</taxon>
        <taxon>Dikarya</taxon>
        <taxon>Ascomycota</taxon>
        <taxon>Pezizomycotina</taxon>
        <taxon>Dothideomycetes</taxon>
        <taxon>Dothideomycetes incertae sedis</taxon>
        <taxon>Coniosporium</taxon>
    </lineage>
</organism>
<dbReference type="Proteomes" id="UP001186974">
    <property type="component" value="Unassembled WGS sequence"/>
</dbReference>
<accession>A0ACC3CUW2</accession>
<dbReference type="EMBL" id="JAWDJW010011520">
    <property type="protein sequence ID" value="KAK3044751.1"/>
    <property type="molecule type" value="Genomic_DNA"/>
</dbReference>
<protein>
    <submittedName>
        <fullName evidence="1">Uncharacterized protein</fullName>
    </submittedName>
</protein>
<evidence type="ECO:0000313" key="2">
    <source>
        <dbReference type="Proteomes" id="UP001186974"/>
    </source>
</evidence>
<sequence>MPSDPVPIPGKAKSHSELTSLADDSQLSPTILPNELRNDSSASYLGDASPSSRSPLLGGKTSIFGSTPPSPGLSRTASFSNMSGYNDDWDGNYPPLDRLTVFDVLENIALPQRLEKWQSEVKKQTDKVRRHQQRIKSASGRAREQVVEEWRRRVPTSEEQLDKYRKRMRNAVDRLGKQWNDSKTITIREK</sequence>
<name>A0ACC3CUW2_9PEZI</name>